<dbReference type="Gene3D" id="2.60.420.10">
    <property type="entry name" value="Maltose phosphorylase, domain 3"/>
    <property type="match status" value="1"/>
</dbReference>
<dbReference type="Pfam" id="PF03633">
    <property type="entry name" value="Glyco_hydro_65C"/>
    <property type="match status" value="1"/>
</dbReference>
<evidence type="ECO:0000259" key="1">
    <source>
        <dbReference type="Pfam" id="PF03632"/>
    </source>
</evidence>
<dbReference type="VEuPathDB" id="TriTrypDB:TcCLB.506557.30"/>
<dbReference type="PANTHER" id="PTHR11051:SF15">
    <property type="entry name" value="GLYCOSYL HYDROLASE"/>
    <property type="match status" value="1"/>
</dbReference>
<dbReference type="SUPFAM" id="SSF48208">
    <property type="entry name" value="Six-hairpin glycosidases"/>
    <property type="match status" value="1"/>
</dbReference>
<dbReference type="VEuPathDB" id="TriTrypDB:TcCLB.506559.240"/>
<evidence type="ECO:0000313" key="4">
    <source>
        <dbReference type="Proteomes" id="UP000246121"/>
    </source>
</evidence>
<dbReference type="VEuPathDB" id="TriTrypDB:TcG_02822"/>
<dbReference type="InterPro" id="IPR023214">
    <property type="entry name" value="HAD_sf"/>
</dbReference>
<dbReference type="VEuPathDB" id="TriTrypDB:TCDM_04723"/>
<dbReference type="InterPro" id="IPR036412">
    <property type="entry name" value="HAD-like_sf"/>
</dbReference>
<evidence type="ECO:0000313" key="3">
    <source>
        <dbReference type="EMBL" id="PWV00274.1"/>
    </source>
</evidence>
<dbReference type="AlphaFoldDB" id="A0A2V2W0V2"/>
<dbReference type="VEuPathDB" id="TriTrypDB:C3747_25g32"/>
<dbReference type="VEuPathDB" id="TriTrypDB:ECC02_005674"/>
<proteinExistence type="predicted"/>
<dbReference type="VEuPathDB" id="TriTrypDB:TcCL_NonESM04264"/>
<dbReference type="VEuPathDB" id="TriTrypDB:BCY84_18950"/>
<dbReference type="InterPro" id="IPR012341">
    <property type="entry name" value="6hp_glycosidase-like_sf"/>
</dbReference>
<dbReference type="InterPro" id="IPR023198">
    <property type="entry name" value="PGP-like_dom2"/>
</dbReference>
<dbReference type="GO" id="GO:0005975">
    <property type="term" value="P:carbohydrate metabolic process"/>
    <property type="evidence" value="ECO:0007669"/>
    <property type="project" value="InterPro"/>
</dbReference>
<dbReference type="VEuPathDB" id="TriTrypDB:C4B63_7g87"/>
<accession>A0A2V2W0V2</accession>
<feature type="domain" description="Glycoside hydrolase family 65 central catalytic" evidence="1">
    <location>
        <begin position="437"/>
        <end position="756"/>
    </location>
</feature>
<dbReference type="InterPro" id="IPR005195">
    <property type="entry name" value="Glyco_hydro_65_M"/>
</dbReference>
<comment type="caution">
    <text evidence="3">The sequence shown here is derived from an EMBL/GenBank/DDBJ whole genome shotgun (WGS) entry which is preliminary data.</text>
</comment>
<dbReference type="Gene3D" id="1.10.150.240">
    <property type="entry name" value="Putative phosphatase, domain 2"/>
    <property type="match status" value="1"/>
</dbReference>
<dbReference type="VEuPathDB" id="TriTrypDB:TCSYLVIO_003875"/>
<feature type="domain" description="Glycoside hydrolase family 65 C-terminal" evidence="2">
    <location>
        <begin position="771"/>
        <end position="822"/>
    </location>
</feature>
<dbReference type="VEuPathDB" id="TriTrypDB:TCDM_04722"/>
<dbReference type="VEuPathDB" id="TriTrypDB:Tc_MARK_437"/>
<sequence>MPFWRRSPLAREYEVTKRPIFLLDGWNIVQGTDAAAYVSGSVTDGVMYGTNGYLGVRHRSECETVGFESNVFVNGVYHNVPVDRQIDSEALPYEMQMGATVCTVNLDCLIDGDCGTLRSVPPRRLDLRNATYHSECRDVMSGDGGLMFDGDYRRVVSMKELDLWGADIVYSNFTFGSSPYDLYLGESPNIFYSNNMNSTNPDASPSYLLEFVVTITVDLREWAILRGDSVDDILLQSRTSGVVESIVTQSTCAVDYENSSVKITPEHQLLCETGDHGLMEQNFSAAALSCPSDSESDPGFGGRIISSFENQKKKTLSFKKRFILSITPDTLPTRVTVTYLARHHSGGIPSARLFPTISEIMEDQRLILNEFWDHFFIDLQQQEELTPDRLRLSLLFNAFRLFCVSHNLHNGLPRGGCSATKTSLLYDLHQYLYHGIFYTLTSPPRALALLRGLYSLLPQARVNAHLISLKHGAIFPRSTIKGTECEQHNTVSQARLHVNAEIGYIINFFFAAVETIDQKDRLWLLELMLETARVWPQLGEWVESEGVFRLDNIAGPDEYNSTASGNFYIHLSAKMHMRYVLDLYEQQLALLGEEAMKNLLKQIDMDKSELENFRATSDGIVIRRNDHLGVYLVHDYFHTLKEWKGERPKHPLSMNYHPLAIFSHMLVDIPEVLLGMFLYQEEFEKKDLVRNLAHYEALCTYDSPESLAIVAAVDFQSNGSFAHGMPLLRSLMSLDMDNVIYTADEGLHFGVMSSSWIAIVSGIGRLKLGKRTLYLDPCFPAGLSIVKFTICWRGSTLSTTVDKDYVTYELIAGDSIRFVHGDGHRIHLHTGFHRYTAKRQVSVPRLIRSGEGEFDGAVFLCETLFDEITDIHYMAWYKTLESLFENYRALHLREIQPLTTEEFFEKVIYQAEEREIAFSGIHNVLLDRGIDLELGTPDDAEIVETRYGLANAKVAEMAEILSRMTPRVNAGMHALLKDLSNSGIALAVVTYSRSLKTLMHYNPEVMPLFLAHIDGEEAHDRHIKSRPHVDIFLRAAEKIHVNPARCVVFSMYLDRGFKASSLANFRMFFDVEGIFATKRLSQHTQPYPTLSNDAAAAVGRDGVPLILRLSRENLPTTIDALEDMLYGRCNAVDERHVASYTK</sequence>
<evidence type="ECO:0000259" key="2">
    <source>
        <dbReference type="Pfam" id="PF03633"/>
    </source>
</evidence>
<evidence type="ECO:0008006" key="5">
    <source>
        <dbReference type="Google" id="ProtNLM"/>
    </source>
</evidence>
<dbReference type="OrthoDB" id="276388at2759"/>
<reference evidence="3 4" key="1">
    <citation type="journal article" date="2018" name="Microb. Genom.">
        <title>Expanding an expanded genome: long-read sequencing of Trypanosoma cruzi.</title>
        <authorList>
            <person name="Berna L."/>
            <person name="Rodriguez M."/>
            <person name="Chiribao M.L."/>
            <person name="Parodi-Talice A."/>
            <person name="Pita S."/>
            <person name="Rijo G."/>
            <person name="Alvarez-Valin F."/>
            <person name="Robello C."/>
        </authorList>
    </citation>
    <scope>NUCLEOTIDE SEQUENCE [LARGE SCALE GENOMIC DNA]</scope>
    <source>
        <strain evidence="3 4">Dm28c</strain>
    </source>
</reference>
<dbReference type="EMBL" id="PRFA01000007">
    <property type="protein sequence ID" value="PWV00274.1"/>
    <property type="molecule type" value="Genomic_DNA"/>
</dbReference>
<dbReference type="Pfam" id="PF03632">
    <property type="entry name" value="Glyco_hydro_65m"/>
    <property type="match status" value="1"/>
</dbReference>
<organism evidence="3 4">
    <name type="scientific">Trypanosoma cruzi</name>
    <dbReference type="NCBI Taxonomy" id="5693"/>
    <lineage>
        <taxon>Eukaryota</taxon>
        <taxon>Discoba</taxon>
        <taxon>Euglenozoa</taxon>
        <taxon>Kinetoplastea</taxon>
        <taxon>Metakinetoplastina</taxon>
        <taxon>Trypanosomatida</taxon>
        <taxon>Trypanosomatidae</taxon>
        <taxon>Trypanosoma</taxon>
        <taxon>Schizotrypanum</taxon>
    </lineage>
</organism>
<dbReference type="VEuPathDB" id="TriTrypDB:TcBrA4_0123470"/>
<gene>
    <name evidence="3" type="ORF">C4B63_7g87</name>
</gene>
<dbReference type="VEuPathDB" id="TriTrypDB:TcCLB.508131.19"/>
<dbReference type="CDD" id="cd07505">
    <property type="entry name" value="HAD_BPGM-like"/>
    <property type="match status" value="1"/>
</dbReference>
<name>A0A2V2W0V2_TRYCR</name>
<dbReference type="GO" id="GO:0004553">
    <property type="term" value="F:hydrolase activity, hydrolyzing O-glycosyl compounds"/>
    <property type="evidence" value="ECO:0007669"/>
    <property type="project" value="TreeGrafter"/>
</dbReference>
<dbReference type="PANTHER" id="PTHR11051">
    <property type="entry name" value="GLYCOSYL HYDROLASE-RELATED"/>
    <property type="match status" value="1"/>
</dbReference>
<protein>
    <recommendedName>
        <fullName evidence="5">Glycosyl hydrolase</fullName>
    </recommendedName>
</protein>
<dbReference type="InterPro" id="IPR008928">
    <property type="entry name" value="6-hairpin_glycosidase_sf"/>
</dbReference>
<dbReference type="Proteomes" id="UP000246121">
    <property type="component" value="Unassembled WGS sequence"/>
</dbReference>
<dbReference type="SUPFAM" id="SSF56784">
    <property type="entry name" value="HAD-like"/>
    <property type="match status" value="1"/>
</dbReference>
<dbReference type="Gene3D" id="1.50.10.10">
    <property type="match status" value="1"/>
</dbReference>
<dbReference type="InterPro" id="IPR005194">
    <property type="entry name" value="Glyco_hydro_65_C"/>
</dbReference>
<dbReference type="Gene3D" id="3.40.50.1000">
    <property type="entry name" value="HAD superfamily/HAD-like"/>
    <property type="match status" value="1"/>
</dbReference>